<reference evidence="10 11" key="1">
    <citation type="submission" date="2017-03" db="EMBL/GenBank/DDBJ databases">
        <title>Phylogenomics and comparative genomics of Lactobacillus salivarius, a mammalian gut commensal.</title>
        <authorList>
            <person name="Harris H.M."/>
        </authorList>
    </citation>
    <scope>NUCLEOTIDE SEQUENCE [LARGE SCALE GENOMIC DNA]</scope>
    <source>
        <strain evidence="10 11">AH4231</strain>
    </source>
</reference>
<evidence type="ECO:0000259" key="9">
    <source>
        <dbReference type="PROSITE" id="PS50928"/>
    </source>
</evidence>
<evidence type="ECO:0000313" key="11">
    <source>
        <dbReference type="Proteomes" id="UP000192353"/>
    </source>
</evidence>
<comment type="similarity">
    <text evidence="7">In the N-terminal section; belongs to the binding-protein-dependent transport system permease family.</text>
</comment>
<dbReference type="PROSITE" id="PS50928">
    <property type="entry name" value="ABC_TM1"/>
    <property type="match status" value="1"/>
</dbReference>
<dbReference type="GO" id="GO:0043190">
    <property type="term" value="C:ATP-binding cassette (ABC) transporter complex"/>
    <property type="evidence" value="ECO:0007669"/>
    <property type="project" value="InterPro"/>
</dbReference>
<dbReference type="CDD" id="cd06261">
    <property type="entry name" value="TM_PBP2"/>
    <property type="match status" value="1"/>
</dbReference>
<feature type="transmembrane region" description="Helical" evidence="8">
    <location>
        <begin position="85"/>
        <end position="115"/>
    </location>
</feature>
<evidence type="ECO:0000256" key="3">
    <source>
        <dbReference type="ARBA" id="ARBA00022692"/>
    </source>
</evidence>
<dbReference type="InterPro" id="IPR000515">
    <property type="entry name" value="MetI-like"/>
</dbReference>
<evidence type="ECO:0000256" key="4">
    <source>
        <dbReference type="ARBA" id="ARBA00022989"/>
    </source>
</evidence>
<gene>
    <name evidence="10" type="ORF">B6U37_09335</name>
</gene>
<keyword evidence="2 8" id="KW-0813">Transport</keyword>
<dbReference type="GO" id="GO:0022857">
    <property type="term" value="F:transmembrane transporter activity"/>
    <property type="evidence" value="ECO:0007669"/>
    <property type="project" value="InterPro"/>
</dbReference>
<keyword evidence="5 8" id="KW-0472">Membrane</keyword>
<accession>A0A1V9TT04</accession>
<dbReference type="Proteomes" id="UP000192353">
    <property type="component" value="Unassembled WGS sequence"/>
</dbReference>
<comment type="similarity">
    <text evidence="8">Belongs to the binding-protein-dependent transport system permease family.</text>
</comment>
<dbReference type="Pfam" id="PF04069">
    <property type="entry name" value="OpuAC"/>
    <property type="match status" value="1"/>
</dbReference>
<feature type="transmembrane region" description="Helical" evidence="8">
    <location>
        <begin position="40"/>
        <end position="65"/>
    </location>
</feature>
<dbReference type="PANTHER" id="PTHR30177:SF4">
    <property type="entry name" value="OSMOPROTECTANT IMPORT PERMEASE PROTEIN OSMW"/>
    <property type="match status" value="1"/>
</dbReference>
<feature type="transmembrane region" description="Helical" evidence="8">
    <location>
        <begin position="199"/>
        <end position="219"/>
    </location>
</feature>
<dbReference type="EMBL" id="NBEY01000084">
    <property type="protein sequence ID" value="OQR24300.1"/>
    <property type="molecule type" value="Genomic_DNA"/>
</dbReference>
<feature type="transmembrane region" description="Helical" evidence="8">
    <location>
        <begin position="231"/>
        <end position="250"/>
    </location>
</feature>
<feature type="transmembrane region" description="Helical" evidence="8">
    <location>
        <begin position="166"/>
        <end position="193"/>
    </location>
</feature>
<evidence type="ECO:0000256" key="5">
    <source>
        <dbReference type="ARBA" id="ARBA00023136"/>
    </source>
</evidence>
<dbReference type="AlphaFoldDB" id="A0A1V9TT04"/>
<dbReference type="SUPFAM" id="SSF53850">
    <property type="entry name" value="Periplasmic binding protein-like II"/>
    <property type="match status" value="1"/>
</dbReference>
<keyword evidence="3 8" id="KW-0812">Transmembrane</keyword>
<dbReference type="SUPFAM" id="SSF161098">
    <property type="entry name" value="MetI-like"/>
    <property type="match status" value="1"/>
</dbReference>
<dbReference type="InterPro" id="IPR058089">
    <property type="entry name" value="EgtUBC_SBD"/>
</dbReference>
<dbReference type="Gene3D" id="3.40.190.120">
    <property type="entry name" value="Osmoprotection protein (prox), domain 2"/>
    <property type="match status" value="1"/>
</dbReference>
<dbReference type="InterPro" id="IPR035906">
    <property type="entry name" value="MetI-like_sf"/>
</dbReference>
<dbReference type="FunFam" id="1.10.3720.10:FF:000001">
    <property type="entry name" value="Glycine betaine ABC transporter, permease"/>
    <property type="match status" value="1"/>
</dbReference>
<keyword evidence="4 8" id="KW-1133">Transmembrane helix</keyword>
<evidence type="ECO:0000256" key="7">
    <source>
        <dbReference type="ARBA" id="ARBA00035652"/>
    </source>
</evidence>
<organism evidence="10 11">
    <name type="scientific">Ligilactobacillus salivarius</name>
    <dbReference type="NCBI Taxonomy" id="1624"/>
    <lineage>
        <taxon>Bacteria</taxon>
        <taxon>Bacillati</taxon>
        <taxon>Bacillota</taxon>
        <taxon>Bacilli</taxon>
        <taxon>Lactobacillales</taxon>
        <taxon>Lactobacillaceae</taxon>
        <taxon>Ligilactobacillus</taxon>
    </lineage>
</organism>
<dbReference type="Pfam" id="PF00528">
    <property type="entry name" value="BPD_transp_1"/>
    <property type="match status" value="1"/>
</dbReference>
<evidence type="ECO:0000313" key="10">
    <source>
        <dbReference type="EMBL" id="OQR24300.1"/>
    </source>
</evidence>
<sequence length="529" mass="58453">MIKYIDNQEVIMIKAGHWEVLMQTLIQTFMDRRSDLLTALWQHLGISLAALVIAMVIAIPLAIWVVRRPRWAEGLLQLTSVLQTIPSLALLGLLIPLVGIGTVPAVIALVIYALLPIFQNTYLGISEIDASIEEAADAFGMSRMRKLFKVELPIALPQIIAGIRTALVLIIGTATLAALIGAGGLGTFIMLGIDRNDTSLLLIGAISSALLAILLSALVRWFQTAKPRHALIVFVGILALLGGGGAYSVYANRVETITIAGKLGSEPDILINMYKQLIEAEDDHIHVTLKPNFGKTTFLFSALKNNQIDIYPEFTGSVLETLVKGNNPASQTANQTYQLAKKRLAKQEQMTYLKPMQYNNTYALAVTKKFQQEHHLKTISDLTQVESILKPGMTLEFIDRDDGLKGIKKTYGLDVTAKSMEPALRYEAISKGKINLVDAYATDSELRQYNLALLKDDKHFFPTYQGAPLMKTSFANKHPKVVQALNKLADKISETDMQEMNYEVNVKKKSASTVAHNYLVKHGLLKEER</sequence>
<dbReference type="InterPro" id="IPR007210">
    <property type="entry name" value="ABC_Gly_betaine_transp_sub-bd"/>
</dbReference>
<name>A0A1V9TT04_9LACO</name>
<dbReference type="Gene3D" id="1.10.3720.10">
    <property type="entry name" value="MetI-like"/>
    <property type="match status" value="1"/>
</dbReference>
<proteinExistence type="inferred from homology"/>
<dbReference type="PANTHER" id="PTHR30177">
    <property type="entry name" value="GLYCINE BETAINE/L-PROLINE TRANSPORT SYSTEM PERMEASE PROTEIN PROW"/>
    <property type="match status" value="1"/>
</dbReference>
<evidence type="ECO:0000256" key="1">
    <source>
        <dbReference type="ARBA" id="ARBA00004141"/>
    </source>
</evidence>
<feature type="domain" description="ABC transmembrane type-1" evidence="9">
    <location>
        <begin position="40"/>
        <end position="219"/>
    </location>
</feature>
<dbReference type="CDD" id="cd13610">
    <property type="entry name" value="PBP2_ChoS"/>
    <property type="match status" value="1"/>
</dbReference>
<evidence type="ECO:0000256" key="6">
    <source>
        <dbReference type="ARBA" id="ARBA00035642"/>
    </source>
</evidence>
<dbReference type="GO" id="GO:0031460">
    <property type="term" value="P:glycine betaine transport"/>
    <property type="evidence" value="ECO:0007669"/>
    <property type="project" value="TreeGrafter"/>
</dbReference>
<comment type="caution">
    <text evidence="10">The sequence shown here is derived from an EMBL/GenBank/DDBJ whole genome shotgun (WGS) entry which is preliminary data.</text>
</comment>
<comment type="subcellular location">
    <subcellularLocation>
        <location evidence="8">Cell membrane</location>
        <topology evidence="8">Multi-pass membrane protein</topology>
    </subcellularLocation>
    <subcellularLocation>
        <location evidence="1">Membrane</location>
        <topology evidence="1">Multi-pass membrane protein</topology>
    </subcellularLocation>
</comment>
<dbReference type="Gene3D" id="3.40.190.10">
    <property type="entry name" value="Periplasmic binding protein-like II"/>
    <property type="match status" value="1"/>
</dbReference>
<comment type="similarity">
    <text evidence="6">In the C-terminal section; belongs to the OsmX family.</text>
</comment>
<evidence type="ECO:0000256" key="2">
    <source>
        <dbReference type="ARBA" id="ARBA00022448"/>
    </source>
</evidence>
<protein>
    <submittedName>
        <fullName evidence="10">Glycine/betaine ABC transporter permease</fullName>
    </submittedName>
</protein>
<dbReference type="InterPro" id="IPR051204">
    <property type="entry name" value="ABC_transp_perm/SBD"/>
</dbReference>
<evidence type="ECO:0000256" key="8">
    <source>
        <dbReference type="RuleBase" id="RU363032"/>
    </source>
</evidence>